<feature type="domain" description="Transcriptional regulator SgrR N-terminal HTH" evidence="3">
    <location>
        <begin position="4"/>
        <end position="94"/>
    </location>
</feature>
<dbReference type="PANTHER" id="PTHR30290">
    <property type="entry name" value="PERIPLASMIC BINDING COMPONENT OF ABC TRANSPORTER"/>
    <property type="match status" value="1"/>
</dbReference>
<dbReference type="InterPro" id="IPR000914">
    <property type="entry name" value="SBP_5_dom"/>
</dbReference>
<protein>
    <recommendedName>
        <fullName evidence="6">ABC transporter substrate-binding protein</fullName>
    </recommendedName>
</protein>
<dbReference type="InterPro" id="IPR025370">
    <property type="entry name" value="SgrR_HTH_N"/>
</dbReference>
<accession>A0A0B0IAS4</accession>
<dbReference type="AlphaFoldDB" id="A0A0B0IAS4"/>
<evidence type="ECO:0000259" key="2">
    <source>
        <dbReference type="Pfam" id="PF00496"/>
    </source>
</evidence>
<dbReference type="Gene3D" id="3.40.190.10">
    <property type="entry name" value="Periplasmic binding protein-like II"/>
    <property type="match status" value="1"/>
</dbReference>
<dbReference type="PANTHER" id="PTHR30290:SF72">
    <property type="entry name" value="HTH-TYPE TRANSCRIPTIONAL REGULATOR SGRR"/>
    <property type="match status" value="1"/>
</dbReference>
<dbReference type="InterPro" id="IPR039424">
    <property type="entry name" value="SBP_5"/>
</dbReference>
<dbReference type="Gene3D" id="3.10.105.10">
    <property type="entry name" value="Dipeptide-binding Protein, Domain 3"/>
    <property type="match status" value="1"/>
</dbReference>
<dbReference type="EMBL" id="JRJU01000060">
    <property type="protein sequence ID" value="KHF37942.1"/>
    <property type="molecule type" value="Genomic_DNA"/>
</dbReference>
<dbReference type="RefSeq" id="WP_034633937.1">
    <property type="nucleotide sequence ID" value="NZ_JRJU01000060.1"/>
</dbReference>
<reference evidence="4 5" key="1">
    <citation type="submission" date="2014-09" db="EMBL/GenBank/DDBJ databases">
        <title>Genome sequencing and annotation of Bacillus Okhensis strain Kh10-101T.</title>
        <authorList>
            <person name="Prakash J.S."/>
        </authorList>
    </citation>
    <scope>NUCLEOTIDE SEQUENCE [LARGE SCALE GENOMIC DNA]</scope>
    <source>
        <strain evidence="5">Kh10-101T</strain>
    </source>
</reference>
<evidence type="ECO:0000313" key="4">
    <source>
        <dbReference type="EMBL" id="KHF37942.1"/>
    </source>
</evidence>
<dbReference type="Proteomes" id="UP000030832">
    <property type="component" value="Unassembled WGS sequence"/>
</dbReference>
<gene>
    <name evidence="4" type="ORF">LQ50_24395</name>
</gene>
<dbReference type="GO" id="GO:0015833">
    <property type="term" value="P:peptide transport"/>
    <property type="evidence" value="ECO:0007669"/>
    <property type="project" value="TreeGrafter"/>
</dbReference>
<dbReference type="Pfam" id="PF00496">
    <property type="entry name" value="SBP_bac_5"/>
    <property type="match status" value="1"/>
</dbReference>
<comment type="caution">
    <text evidence="4">The sequence shown here is derived from an EMBL/GenBank/DDBJ whole genome shotgun (WGS) entry which is preliminary data.</text>
</comment>
<dbReference type="Pfam" id="PF12793">
    <property type="entry name" value="SgrR_N"/>
    <property type="match status" value="1"/>
</dbReference>
<keyword evidence="1" id="KW-0238">DNA-binding</keyword>
<proteinExistence type="predicted"/>
<dbReference type="eggNOG" id="COG4533">
    <property type="taxonomic scope" value="Bacteria"/>
</dbReference>
<evidence type="ECO:0000256" key="1">
    <source>
        <dbReference type="ARBA" id="ARBA00023125"/>
    </source>
</evidence>
<dbReference type="SUPFAM" id="SSF53850">
    <property type="entry name" value="Periplasmic binding protein-like II"/>
    <property type="match status" value="1"/>
</dbReference>
<evidence type="ECO:0000259" key="3">
    <source>
        <dbReference type="Pfam" id="PF12793"/>
    </source>
</evidence>
<organism evidence="4 5">
    <name type="scientific">Halalkalibacter okhensis</name>
    <dbReference type="NCBI Taxonomy" id="333138"/>
    <lineage>
        <taxon>Bacteria</taxon>
        <taxon>Bacillati</taxon>
        <taxon>Bacillota</taxon>
        <taxon>Bacilli</taxon>
        <taxon>Bacillales</taxon>
        <taxon>Bacillaceae</taxon>
        <taxon>Halalkalibacter</taxon>
    </lineage>
</organism>
<name>A0A0B0IAS4_9BACI</name>
<feature type="domain" description="Solute-binding protein family 5" evidence="2">
    <location>
        <begin position="172"/>
        <end position="497"/>
    </location>
</feature>
<dbReference type="OrthoDB" id="5894719at2"/>
<dbReference type="GO" id="GO:0003677">
    <property type="term" value="F:DNA binding"/>
    <property type="evidence" value="ECO:0007669"/>
    <property type="project" value="UniProtKB-KW"/>
</dbReference>
<evidence type="ECO:0008006" key="6">
    <source>
        <dbReference type="Google" id="ProtNLM"/>
    </source>
</evidence>
<evidence type="ECO:0000313" key="5">
    <source>
        <dbReference type="Proteomes" id="UP000030832"/>
    </source>
</evidence>
<keyword evidence="5" id="KW-1185">Reference proteome</keyword>
<dbReference type="CDD" id="cd08507">
    <property type="entry name" value="PBP2_SgrR_like"/>
    <property type="match status" value="1"/>
</dbReference>
<dbReference type="STRING" id="333138.LQ50_24395"/>
<dbReference type="GO" id="GO:1904680">
    <property type="term" value="F:peptide transmembrane transporter activity"/>
    <property type="evidence" value="ECO:0007669"/>
    <property type="project" value="TreeGrafter"/>
</dbReference>
<sequence length="579" mass="68252">MKVIDHYHVLIQYLKETNHPIQTTIEQLSTILHCSIRNTKFILAKMQSLGWITWTPGRGRGNYSTISLEVEFESLVLEEAKKHTSIDESIAFIQQYQLQDDVQRTYIYTLFSELQQGEKEKNREKGDRLLFPSYRPLVVLDPYYVNRRSENHVMRHIYSQLVTYDEDRKTHIPHLAHYWTHSHFSEWTFHLRKGVLFHNGKELIAPDVIYSFKRHLQPQSAYYWITHWIEQITSLDQYTVRFTLKKPVPFFLHFIASLGGSIVPKGYMNQPVGTGPFQVKEQTSYKLTLVNFQSYFHLRPLLDEVTMYFFPTLYDNQHNNHFSESVNFYHYPYSGPKTDGLSQDTVIDKGSKLLTINMNSERTNDPYLRKAIYLALDPNKLIDDLKGNRFIPASRMDLHLEKQVNKERNTDEATDYLKMSSYNGETLTLYSYTGAGNELDGKWIQKRLADIGIRCSLHVYPYEELHERPLREQSDLLLGEQLADESMIYTYLSSLKGSHSLASHHLTDEVMKQLDDAFLDQHDCLEILQRIEKQLSMSHHLIYLYRLQQFAIHEERLENIQLNALGWVDYTKLWYKNTP</sequence>